<accession>A0A2P1CBC4</accession>
<dbReference type="KEGG" id="vg:77948304"/>
<sequence length="85" mass="10323">MYYKLSNGDRVCLRTNLEAAKFVYLVMPFRRIHFIDDVKPKITIDDKVRKVIEIYDKMCFRQQMRDREIERIAQSMIGFDDKIPF</sequence>
<reference evidence="1 2" key="1">
    <citation type="submission" date="2018-01" db="EMBL/GenBank/DDBJ databases">
        <title>Draft Genome Sequence of Salmonella Enteritidis Phage SE131.</title>
        <authorList>
            <person name="Kim Y."/>
            <person name="Han B.K."/>
            <person name="Kim H."/>
            <person name="Kim D."/>
        </authorList>
    </citation>
    <scope>NUCLEOTIDE SEQUENCE [LARGE SCALE GENOMIC DNA]</scope>
</reference>
<proteinExistence type="predicted"/>
<organism evidence="1 2">
    <name type="scientific">Salmonella phage SE131</name>
    <dbReference type="NCBI Taxonomy" id="2081631"/>
    <lineage>
        <taxon>Viruses</taxon>
        <taxon>Duplodnaviria</taxon>
        <taxon>Heunggongvirae</taxon>
        <taxon>Uroviricota</taxon>
        <taxon>Caudoviricetes</taxon>
        <taxon>Grimontviridae</taxon>
        <taxon>Moazamivirus</taxon>
        <taxon>Moazamivirus SE131</taxon>
    </lineage>
</organism>
<dbReference type="EMBL" id="MG873442">
    <property type="protein sequence ID" value="AVJ48185.1"/>
    <property type="molecule type" value="Genomic_DNA"/>
</dbReference>
<protein>
    <submittedName>
        <fullName evidence="1">Uncharacterized protein</fullName>
    </submittedName>
</protein>
<name>A0A2P1CBC4_9CAUD</name>
<dbReference type="Proteomes" id="UP000240649">
    <property type="component" value="Segment"/>
</dbReference>
<keyword evidence="2" id="KW-1185">Reference proteome</keyword>
<evidence type="ECO:0000313" key="1">
    <source>
        <dbReference type="EMBL" id="AVJ48185.1"/>
    </source>
</evidence>
<dbReference type="RefSeq" id="YP_010672034.1">
    <property type="nucleotide sequence ID" value="NC_070974.1"/>
</dbReference>
<evidence type="ECO:0000313" key="2">
    <source>
        <dbReference type="Proteomes" id="UP000240649"/>
    </source>
</evidence>
<dbReference type="GeneID" id="77948304"/>